<protein>
    <recommendedName>
        <fullName evidence="2">Adenylyltransferase AadA C-terminal domain-containing protein</fullName>
    </recommendedName>
</protein>
<accession>A0A645AWX8</accession>
<evidence type="ECO:0000256" key="1">
    <source>
        <dbReference type="ARBA" id="ARBA00022679"/>
    </source>
</evidence>
<proteinExistence type="predicted"/>
<reference evidence="3" key="1">
    <citation type="submission" date="2019-08" db="EMBL/GenBank/DDBJ databases">
        <authorList>
            <person name="Kucharzyk K."/>
            <person name="Murdoch R.W."/>
            <person name="Higgins S."/>
            <person name="Loffler F."/>
        </authorList>
    </citation>
    <scope>NUCLEOTIDE SEQUENCE</scope>
</reference>
<dbReference type="Pfam" id="PF13427">
    <property type="entry name" value="AadA_C"/>
    <property type="match status" value="1"/>
</dbReference>
<keyword evidence="1" id="KW-0808">Transferase</keyword>
<dbReference type="AlphaFoldDB" id="A0A645AWX8"/>
<evidence type="ECO:0000259" key="2">
    <source>
        <dbReference type="Pfam" id="PF13427"/>
    </source>
</evidence>
<dbReference type="EMBL" id="VSSQ01016379">
    <property type="protein sequence ID" value="MPM57657.1"/>
    <property type="molecule type" value="Genomic_DNA"/>
</dbReference>
<name>A0A645AWX8_9ZZZZ</name>
<feature type="domain" description="Adenylyltransferase AadA C-terminal" evidence="2">
    <location>
        <begin position="39"/>
        <end position="138"/>
    </location>
</feature>
<gene>
    <name evidence="3" type="ORF">SDC9_104480</name>
</gene>
<evidence type="ECO:0000313" key="3">
    <source>
        <dbReference type="EMBL" id="MPM57657.1"/>
    </source>
</evidence>
<organism evidence="3">
    <name type="scientific">bioreactor metagenome</name>
    <dbReference type="NCBI Taxonomy" id="1076179"/>
    <lineage>
        <taxon>unclassified sequences</taxon>
        <taxon>metagenomes</taxon>
        <taxon>ecological metagenomes</taxon>
    </lineage>
</organism>
<dbReference type="InterPro" id="IPR025184">
    <property type="entry name" value="AadA_C"/>
</dbReference>
<comment type="caution">
    <text evidence="3">The sequence shown here is derived from an EMBL/GenBank/DDBJ whole genome shotgun (WGS) entry which is preliminary data.</text>
</comment>
<dbReference type="GO" id="GO:0016740">
    <property type="term" value="F:transferase activity"/>
    <property type="evidence" value="ECO:0007669"/>
    <property type="project" value="UniProtKB-KW"/>
</dbReference>
<sequence length="142" mass="16234">MENPLSLCGEEIKTDKDLAAHFTIVRHVGIVLYGQSIPDVFGKIPKENYIDSIKNDIEDAKVEIMDNPMYIVLNLCRVLAYIKEDLILSKEQGGTWGLRNLPREYSNILKDALNSYRTDIIMNVNKNEAGSFCDYMLDKIFN</sequence>